<dbReference type="PANTHER" id="PTHR12011">
    <property type="entry name" value="ADHESION G-PROTEIN COUPLED RECEPTOR"/>
    <property type="match status" value="1"/>
</dbReference>
<evidence type="ECO:0000256" key="2">
    <source>
        <dbReference type="ARBA" id="ARBA00007343"/>
    </source>
</evidence>
<evidence type="ECO:0000259" key="11">
    <source>
        <dbReference type="PROSITE" id="PS50261"/>
    </source>
</evidence>
<proteinExistence type="inferred from homology"/>
<dbReference type="Proteomes" id="UP001163046">
    <property type="component" value="Unassembled WGS sequence"/>
</dbReference>
<feature type="transmembrane region" description="Helical" evidence="9">
    <location>
        <begin position="672"/>
        <end position="694"/>
    </location>
</feature>
<comment type="caution">
    <text evidence="12">The sequence shown here is derived from an EMBL/GenBank/DDBJ whole genome shotgun (WGS) entry which is preliminary data.</text>
</comment>
<keyword evidence="6 9" id="KW-0472">Membrane</keyword>
<keyword evidence="5 9" id="KW-1133">Transmembrane helix</keyword>
<dbReference type="PRINTS" id="PR00249">
    <property type="entry name" value="GPCRSECRETIN"/>
</dbReference>
<evidence type="ECO:0000256" key="6">
    <source>
        <dbReference type="ARBA" id="ARBA00023136"/>
    </source>
</evidence>
<dbReference type="PROSITE" id="PS50261">
    <property type="entry name" value="G_PROTEIN_RECEP_F2_4"/>
    <property type="match status" value="1"/>
</dbReference>
<dbReference type="Pfam" id="PF01825">
    <property type="entry name" value="GPS"/>
    <property type="match status" value="2"/>
</dbReference>
<keyword evidence="8" id="KW-0325">Glycoprotein</keyword>
<feature type="domain" description="GAIN-B" evidence="10">
    <location>
        <begin position="289"/>
        <end position="446"/>
    </location>
</feature>
<keyword evidence="7" id="KW-1015">Disulfide bond</keyword>
<feature type="domain" description="GAIN-B" evidence="10">
    <location>
        <begin position="64"/>
        <end position="218"/>
    </location>
</feature>
<feature type="transmembrane region" description="Helical" evidence="9">
    <location>
        <begin position="522"/>
        <end position="548"/>
    </location>
</feature>
<dbReference type="SMART" id="SM00303">
    <property type="entry name" value="GPS"/>
    <property type="match status" value="2"/>
</dbReference>
<evidence type="ECO:0000256" key="4">
    <source>
        <dbReference type="ARBA" id="ARBA00022729"/>
    </source>
</evidence>
<evidence type="ECO:0000256" key="1">
    <source>
        <dbReference type="ARBA" id="ARBA00004141"/>
    </source>
</evidence>
<dbReference type="AlphaFoldDB" id="A0A9W9ZIQ2"/>
<evidence type="ECO:0000256" key="7">
    <source>
        <dbReference type="ARBA" id="ARBA00023157"/>
    </source>
</evidence>
<evidence type="ECO:0000313" key="12">
    <source>
        <dbReference type="EMBL" id="KAJ7382486.1"/>
    </source>
</evidence>
<evidence type="ECO:0000256" key="3">
    <source>
        <dbReference type="ARBA" id="ARBA00022692"/>
    </source>
</evidence>
<dbReference type="GO" id="GO:0005886">
    <property type="term" value="C:plasma membrane"/>
    <property type="evidence" value="ECO:0007669"/>
    <property type="project" value="TreeGrafter"/>
</dbReference>
<dbReference type="InterPro" id="IPR046338">
    <property type="entry name" value="GAIN_dom_sf"/>
</dbReference>
<feature type="transmembrane region" description="Helical" evidence="9">
    <location>
        <begin position="602"/>
        <end position="625"/>
    </location>
</feature>
<reference evidence="12" key="1">
    <citation type="submission" date="2023-01" db="EMBL/GenBank/DDBJ databases">
        <title>Genome assembly of the deep-sea coral Lophelia pertusa.</title>
        <authorList>
            <person name="Herrera S."/>
            <person name="Cordes E."/>
        </authorList>
    </citation>
    <scope>NUCLEOTIDE SEQUENCE</scope>
    <source>
        <strain evidence="12">USNM1676648</strain>
        <tissue evidence="12">Polyp</tissue>
    </source>
</reference>
<dbReference type="Gene3D" id="2.60.220.50">
    <property type="match status" value="2"/>
</dbReference>
<evidence type="ECO:0000259" key="10">
    <source>
        <dbReference type="PROSITE" id="PS50221"/>
    </source>
</evidence>
<sequence length="741" mass="83673">MNDFISFVNGTDFRIDESLKKVVIKLKNAINKSRGQGTALFKAAVAFEAFALDYGQYHFNESSPPFYFNDSEIAVRIERVFRQNGSDFLFARGQNYIRVPSGNFNKNGSVIVGVVYKVLHSNETKNSRQLITDIMTVSMRPKPDNILEENITLTFHIYILKAGVGECVFWDDSNERNPRWSRRGCHALTSNNSRSEETKCSCNHMSLFAVSRVNTSDVKSEVKYIFDVNGLKVDVRQHNSLQKVADFLEVERSGSESEEDVFKTLAVFENFFLNYGQYHLKKTLPIKYNNSVIDLRIRRVIRKNASSFNLEAQRSFIKVPSQNVDKNGSIVLGIVYKGLHKRFNTTQSNSAVTKNTSRINTNIMAVAMHPKPKTLRKNIILKFKNLKALEGDNECMFWDDSNESNSKGWSGRGCRKVTSMSNSGETECSCNHMTHFAVLFYYGEPADTTDTDEKILTILTYVGLALSILGSILTIISYVLLTDVHQPLSQIRVSLAGSLGAVEIVFLAGVDQKENTGVCVTVAALMQYFLMAAFCWMLVEGIYLYLFVVKVYNINNKMSIYHVMSWGVPAVMVAMSLSIAAGKNGIQSYVSNDYCWMSFSNNLSWIFITFVVIIEVINLAILVRVVKEIATMQHAKDSQSEQIRLGIKACVVLVPLLGVTWLFGLLSRLHKAFLYIFTILNSIQGLLIFLLHCLRNSQIRERLKTRINANSLTANDRKPPKKDSTAQQNAFEVQPCLLELQ</sequence>
<dbReference type="FunFam" id="1.20.1070.10:FF:000058">
    <property type="entry name" value="Adhesion G protein-coupled receptor F5"/>
    <property type="match status" value="1"/>
</dbReference>
<dbReference type="GO" id="GO:0004930">
    <property type="term" value="F:G protein-coupled receptor activity"/>
    <property type="evidence" value="ECO:0007669"/>
    <property type="project" value="InterPro"/>
</dbReference>
<dbReference type="Pfam" id="PF00002">
    <property type="entry name" value="7tm_2"/>
    <property type="match status" value="1"/>
</dbReference>
<keyword evidence="4" id="KW-0732">Signal</keyword>
<feature type="domain" description="G-protein coupled receptors family 2 profile 2" evidence="11">
    <location>
        <begin position="456"/>
        <end position="696"/>
    </location>
</feature>
<dbReference type="EMBL" id="MU825922">
    <property type="protein sequence ID" value="KAJ7382486.1"/>
    <property type="molecule type" value="Genomic_DNA"/>
</dbReference>
<feature type="transmembrane region" description="Helical" evidence="9">
    <location>
        <begin position="458"/>
        <end position="481"/>
    </location>
</feature>
<evidence type="ECO:0000256" key="9">
    <source>
        <dbReference type="SAM" id="Phobius"/>
    </source>
</evidence>
<dbReference type="InterPro" id="IPR057244">
    <property type="entry name" value="GAIN_B"/>
</dbReference>
<evidence type="ECO:0000256" key="5">
    <source>
        <dbReference type="ARBA" id="ARBA00022989"/>
    </source>
</evidence>
<evidence type="ECO:0000256" key="8">
    <source>
        <dbReference type="ARBA" id="ARBA00023180"/>
    </source>
</evidence>
<dbReference type="PANTHER" id="PTHR12011:SF347">
    <property type="entry name" value="FI21270P1-RELATED"/>
    <property type="match status" value="1"/>
</dbReference>
<dbReference type="Gene3D" id="1.20.1070.10">
    <property type="entry name" value="Rhodopsin 7-helix transmembrane proteins"/>
    <property type="match status" value="1"/>
</dbReference>
<comment type="subcellular location">
    <subcellularLocation>
        <location evidence="1">Membrane</location>
        <topology evidence="1">Multi-pass membrane protein</topology>
    </subcellularLocation>
</comment>
<name>A0A9W9ZIQ2_9CNID</name>
<feature type="transmembrane region" description="Helical" evidence="9">
    <location>
        <begin position="560"/>
        <end position="582"/>
    </location>
</feature>
<keyword evidence="13" id="KW-1185">Reference proteome</keyword>
<organism evidence="12 13">
    <name type="scientific">Desmophyllum pertusum</name>
    <dbReference type="NCBI Taxonomy" id="174260"/>
    <lineage>
        <taxon>Eukaryota</taxon>
        <taxon>Metazoa</taxon>
        <taxon>Cnidaria</taxon>
        <taxon>Anthozoa</taxon>
        <taxon>Hexacorallia</taxon>
        <taxon>Scleractinia</taxon>
        <taxon>Caryophylliina</taxon>
        <taxon>Caryophylliidae</taxon>
        <taxon>Desmophyllum</taxon>
    </lineage>
</organism>
<protein>
    <submittedName>
        <fullName evidence="12">Uncharacterized protein</fullName>
    </submittedName>
</protein>
<dbReference type="PROSITE" id="PS00650">
    <property type="entry name" value="G_PROTEIN_RECEP_F2_2"/>
    <property type="match status" value="1"/>
</dbReference>
<dbReference type="InterPro" id="IPR017983">
    <property type="entry name" value="GPCR_2_secretin-like_CS"/>
</dbReference>
<dbReference type="GO" id="GO:0007166">
    <property type="term" value="P:cell surface receptor signaling pathway"/>
    <property type="evidence" value="ECO:0007669"/>
    <property type="project" value="InterPro"/>
</dbReference>
<dbReference type="InterPro" id="IPR017981">
    <property type="entry name" value="GPCR_2-like_7TM"/>
</dbReference>
<evidence type="ECO:0000313" key="13">
    <source>
        <dbReference type="Proteomes" id="UP001163046"/>
    </source>
</evidence>
<dbReference type="InterPro" id="IPR000832">
    <property type="entry name" value="GPCR_2_secretin-like"/>
</dbReference>
<feature type="transmembrane region" description="Helical" evidence="9">
    <location>
        <begin position="645"/>
        <end position="666"/>
    </location>
</feature>
<comment type="similarity">
    <text evidence="2">Belongs to the G-protein coupled receptor 2 family. Adhesion G-protein coupled receptor (ADGR) subfamily.</text>
</comment>
<accession>A0A9W9ZIQ2</accession>
<keyword evidence="3 9" id="KW-0812">Transmembrane</keyword>
<dbReference type="PROSITE" id="PS50221">
    <property type="entry name" value="GAIN_B"/>
    <property type="match status" value="2"/>
</dbReference>
<gene>
    <name evidence="12" type="ORF">OS493_034647</name>
</gene>
<dbReference type="SUPFAM" id="SSF81321">
    <property type="entry name" value="Family A G protein-coupled receptor-like"/>
    <property type="match status" value="1"/>
</dbReference>
<dbReference type="InterPro" id="IPR000203">
    <property type="entry name" value="GPS"/>
</dbReference>
<dbReference type="OrthoDB" id="5962698at2759"/>
<feature type="transmembrane region" description="Helical" evidence="9">
    <location>
        <begin position="493"/>
        <end position="510"/>
    </location>
</feature>